<evidence type="ECO:0000256" key="2">
    <source>
        <dbReference type="ARBA" id="ARBA00022617"/>
    </source>
</evidence>
<dbReference type="PANTHER" id="PTHR46696:SF1">
    <property type="entry name" value="CYTOCHROME P450 YJIB-RELATED"/>
    <property type="match status" value="1"/>
</dbReference>
<dbReference type="PRINTS" id="PR00385">
    <property type="entry name" value="P450"/>
</dbReference>
<dbReference type="GO" id="GO:0005506">
    <property type="term" value="F:iron ion binding"/>
    <property type="evidence" value="ECO:0007669"/>
    <property type="project" value="InterPro"/>
</dbReference>
<dbReference type="PROSITE" id="PS00086">
    <property type="entry name" value="CYTOCHROME_P450"/>
    <property type="match status" value="1"/>
</dbReference>
<dbReference type="Pfam" id="PF00067">
    <property type="entry name" value="p450"/>
    <property type="match status" value="1"/>
</dbReference>
<keyword evidence="3 7" id="KW-0479">Metal-binding</keyword>
<dbReference type="PANTHER" id="PTHR46696">
    <property type="entry name" value="P450, PUTATIVE (EUROFUNG)-RELATED"/>
    <property type="match status" value="1"/>
</dbReference>
<accession>A0A8J3MTB7</accession>
<evidence type="ECO:0000256" key="3">
    <source>
        <dbReference type="ARBA" id="ARBA00022723"/>
    </source>
</evidence>
<evidence type="ECO:0000256" key="1">
    <source>
        <dbReference type="ARBA" id="ARBA00010617"/>
    </source>
</evidence>
<evidence type="ECO:0000256" key="5">
    <source>
        <dbReference type="ARBA" id="ARBA00023004"/>
    </source>
</evidence>
<proteinExistence type="inferred from homology"/>
<organism evidence="8 9">
    <name type="scientific">Ktedonospora formicarum</name>
    <dbReference type="NCBI Taxonomy" id="2778364"/>
    <lineage>
        <taxon>Bacteria</taxon>
        <taxon>Bacillati</taxon>
        <taxon>Chloroflexota</taxon>
        <taxon>Ktedonobacteria</taxon>
        <taxon>Ktedonobacterales</taxon>
        <taxon>Ktedonobacteraceae</taxon>
        <taxon>Ktedonospora</taxon>
    </lineage>
</organism>
<dbReference type="GO" id="GO:0020037">
    <property type="term" value="F:heme binding"/>
    <property type="evidence" value="ECO:0007669"/>
    <property type="project" value="InterPro"/>
</dbReference>
<dbReference type="Proteomes" id="UP000612362">
    <property type="component" value="Unassembled WGS sequence"/>
</dbReference>
<evidence type="ECO:0000313" key="8">
    <source>
        <dbReference type="EMBL" id="GHO46975.1"/>
    </source>
</evidence>
<evidence type="ECO:0000256" key="7">
    <source>
        <dbReference type="RuleBase" id="RU000461"/>
    </source>
</evidence>
<dbReference type="RefSeq" id="WP_220196310.1">
    <property type="nucleotide sequence ID" value="NZ_BNJF01000002.1"/>
</dbReference>
<dbReference type="GO" id="GO:0016705">
    <property type="term" value="F:oxidoreductase activity, acting on paired donors, with incorporation or reduction of molecular oxygen"/>
    <property type="evidence" value="ECO:0007669"/>
    <property type="project" value="InterPro"/>
</dbReference>
<protein>
    <submittedName>
        <fullName evidence="8">Cytochrome P450 hydroxylase</fullName>
    </submittedName>
</protein>
<dbReference type="PRINTS" id="PR00359">
    <property type="entry name" value="BP450"/>
</dbReference>
<dbReference type="GO" id="GO:0004497">
    <property type="term" value="F:monooxygenase activity"/>
    <property type="evidence" value="ECO:0007669"/>
    <property type="project" value="UniProtKB-KW"/>
</dbReference>
<dbReference type="EMBL" id="BNJF01000002">
    <property type="protein sequence ID" value="GHO46975.1"/>
    <property type="molecule type" value="Genomic_DNA"/>
</dbReference>
<dbReference type="CDD" id="cd11029">
    <property type="entry name" value="CYP107-like"/>
    <property type="match status" value="1"/>
</dbReference>
<name>A0A8J3MTB7_9CHLR</name>
<keyword evidence="6 7" id="KW-0503">Monooxygenase</keyword>
<dbReference type="InterPro" id="IPR017972">
    <property type="entry name" value="Cyt_P450_CS"/>
</dbReference>
<dbReference type="InterPro" id="IPR036396">
    <property type="entry name" value="Cyt_P450_sf"/>
</dbReference>
<dbReference type="Gene3D" id="1.10.630.10">
    <property type="entry name" value="Cytochrome P450"/>
    <property type="match status" value="1"/>
</dbReference>
<dbReference type="InterPro" id="IPR002397">
    <property type="entry name" value="Cyt_P450_B"/>
</dbReference>
<keyword evidence="9" id="KW-1185">Reference proteome</keyword>
<gene>
    <name evidence="8" type="ORF">KSX_51380</name>
</gene>
<keyword evidence="2 7" id="KW-0349">Heme</keyword>
<comment type="caution">
    <text evidence="8">The sequence shown here is derived from an EMBL/GenBank/DDBJ whole genome shotgun (WGS) entry which is preliminary data.</text>
</comment>
<comment type="similarity">
    <text evidence="1 7">Belongs to the cytochrome P450 family.</text>
</comment>
<dbReference type="SUPFAM" id="SSF48264">
    <property type="entry name" value="Cytochrome P450"/>
    <property type="match status" value="1"/>
</dbReference>
<evidence type="ECO:0000313" key="9">
    <source>
        <dbReference type="Proteomes" id="UP000612362"/>
    </source>
</evidence>
<keyword evidence="5 7" id="KW-0408">Iron</keyword>
<evidence type="ECO:0000256" key="6">
    <source>
        <dbReference type="ARBA" id="ARBA00023033"/>
    </source>
</evidence>
<sequence length="417" mass="46146">MAMQFDAAETPSSSFFGTQLLNDPFPLFAQMRVRGAVVPAPFPTGGRQKAWMITRMEESLLVLKDSKRFTVTPPVGEDNVVGQRRGEAENAGFTIFSQSMLSVDGLDHRRLRGLVSKVFTPRYIQELRPSIQQIADTLLDRVEGQGKMNLVEDFAFPLPINVISNMLGVPHDSWDVLREGSRALIDGGPIILDEKGAAERAKKLRAYNAYIVQLIAEKRRQPQDDLISQLIQIEEEGDRLSEPELLSMIGLLIVAGHETTSNLIGTGMLALFDHPEQLAQLRADLSLVPMAVEELLRFTGPVLTPVPRRAMEDVELGGQHISRGDILIPVLTSANRDERHFTDAGELDLARRIDRHLAFGQGIHICLGAPLARLEGDIAFTTLLRRLPNARLAVPREAITWHGALNVRGLTSLPIAF</sequence>
<dbReference type="FunFam" id="1.10.630.10:FF:000018">
    <property type="entry name" value="Cytochrome P450 monooxygenase"/>
    <property type="match status" value="1"/>
</dbReference>
<dbReference type="InterPro" id="IPR001128">
    <property type="entry name" value="Cyt_P450"/>
</dbReference>
<evidence type="ECO:0000256" key="4">
    <source>
        <dbReference type="ARBA" id="ARBA00023002"/>
    </source>
</evidence>
<keyword evidence="4 7" id="KW-0560">Oxidoreductase</keyword>
<dbReference type="AlphaFoldDB" id="A0A8J3MTB7"/>
<reference evidence="8" key="1">
    <citation type="submission" date="2020-10" db="EMBL/GenBank/DDBJ databases">
        <title>Taxonomic study of unclassified bacteria belonging to the class Ktedonobacteria.</title>
        <authorList>
            <person name="Yabe S."/>
            <person name="Wang C.M."/>
            <person name="Zheng Y."/>
            <person name="Sakai Y."/>
            <person name="Cavaletti L."/>
            <person name="Monciardini P."/>
            <person name="Donadio S."/>
        </authorList>
    </citation>
    <scope>NUCLEOTIDE SEQUENCE</scope>
    <source>
        <strain evidence="8">SOSP1-1</strain>
    </source>
</reference>